<dbReference type="SUPFAM" id="SSF54001">
    <property type="entry name" value="Cysteine proteinases"/>
    <property type="match status" value="1"/>
</dbReference>
<dbReference type="PATRIC" id="fig|243230.17.peg.1558"/>
<dbReference type="InterPro" id="IPR051794">
    <property type="entry name" value="PG_Endopeptidase_C40"/>
</dbReference>
<keyword evidence="3" id="KW-0378">Hydrolase</keyword>
<dbReference type="FunCoup" id="Q9RUM3">
    <property type="interactions" value="37"/>
</dbReference>
<dbReference type="GO" id="GO:0008234">
    <property type="term" value="F:cysteine-type peptidase activity"/>
    <property type="evidence" value="ECO:0007669"/>
    <property type="project" value="UniProtKB-KW"/>
</dbReference>
<dbReference type="SMR" id="Q9RUM3"/>
<comment type="similarity">
    <text evidence="1">Belongs to the peptidase C40 family.</text>
</comment>
<evidence type="ECO:0000256" key="4">
    <source>
        <dbReference type="ARBA" id="ARBA00022807"/>
    </source>
</evidence>
<evidence type="ECO:0000256" key="3">
    <source>
        <dbReference type="ARBA" id="ARBA00022801"/>
    </source>
</evidence>
<dbReference type="InParanoid" id="Q9RUM3"/>
<dbReference type="PaxDb" id="243230-DR_1361"/>
<dbReference type="STRING" id="243230.DR_1361"/>
<dbReference type="Gene3D" id="2.30.30.40">
    <property type="entry name" value="SH3 Domains"/>
    <property type="match status" value="2"/>
</dbReference>
<keyword evidence="2" id="KW-0645">Protease</keyword>
<evidence type="ECO:0000313" key="6">
    <source>
        <dbReference type="EMBL" id="AAF10933.1"/>
    </source>
</evidence>
<dbReference type="Pfam" id="PF18348">
    <property type="entry name" value="SH3_16"/>
    <property type="match status" value="1"/>
</dbReference>
<dbReference type="OrthoDB" id="9808890at2"/>
<dbReference type="KEGG" id="dra:DR_1361"/>
<evidence type="ECO:0000313" key="7">
    <source>
        <dbReference type="Proteomes" id="UP000002524"/>
    </source>
</evidence>
<reference evidence="6 7" key="1">
    <citation type="journal article" date="1999" name="Science">
        <title>Genome sequence of the radioresistant bacterium Deinococcus radiodurans R1.</title>
        <authorList>
            <person name="White O."/>
            <person name="Eisen J.A."/>
            <person name="Heidelberg J.F."/>
            <person name="Hickey E.K."/>
            <person name="Peterson J.D."/>
            <person name="Dodson R.J."/>
            <person name="Haft D.H."/>
            <person name="Gwinn M.L."/>
            <person name="Nelson W.C."/>
            <person name="Richardson D.L."/>
            <person name="Moffat K.S."/>
            <person name="Qin H."/>
            <person name="Jiang L."/>
            <person name="Pamphile W."/>
            <person name="Crosby M."/>
            <person name="Shen M."/>
            <person name="Vamathevan J.J."/>
            <person name="Lam P."/>
            <person name="McDonald L."/>
            <person name="Utterback T."/>
            <person name="Zalewski C."/>
            <person name="Makarova K.S."/>
            <person name="Aravind L."/>
            <person name="Daly M.J."/>
            <person name="Minton K.W."/>
            <person name="Fleischmann R.D."/>
            <person name="Ketchum K.A."/>
            <person name="Nelson K.E."/>
            <person name="Salzberg S."/>
            <person name="Smith H.O."/>
            <person name="Venter J.C."/>
            <person name="Fraser C.M."/>
        </authorList>
    </citation>
    <scope>NUCLEOTIDE SEQUENCE [LARGE SCALE GENOMIC DNA]</scope>
    <source>
        <strain evidence="7">ATCC 13939 / DSM 20539 / JCM 16871 / LMG 4051 / NBRC 15346 / NCIMB 9279 / R1 / VKM B-1422</strain>
    </source>
</reference>
<proteinExistence type="inferred from homology"/>
<keyword evidence="7" id="KW-1185">Reference proteome</keyword>
<dbReference type="InterPro" id="IPR041382">
    <property type="entry name" value="SH3_16"/>
</dbReference>
<dbReference type="EMBL" id="AE000513">
    <property type="protein sequence ID" value="AAF10933.1"/>
    <property type="molecule type" value="Genomic_DNA"/>
</dbReference>
<evidence type="ECO:0000256" key="2">
    <source>
        <dbReference type="ARBA" id="ARBA00022670"/>
    </source>
</evidence>
<dbReference type="InterPro" id="IPR000064">
    <property type="entry name" value="NLP_P60_dom"/>
</dbReference>
<dbReference type="PROSITE" id="PS51935">
    <property type="entry name" value="NLPC_P60"/>
    <property type="match status" value="1"/>
</dbReference>
<dbReference type="PANTHER" id="PTHR47359:SF3">
    <property type="entry name" value="NLP_P60 DOMAIN-CONTAINING PROTEIN-RELATED"/>
    <property type="match status" value="1"/>
</dbReference>
<dbReference type="GO" id="GO:0008745">
    <property type="term" value="F:N-acetylmuramoyl-L-alanine amidase activity"/>
    <property type="evidence" value="ECO:0000318"/>
    <property type="project" value="GO_Central"/>
</dbReference>
<protein>
    <submittedName>
        <fullName evidence="6">Endopeptidase-related protein</fullName>
    </submittedName>
</protein>
<sequence>MDITVEVTEKGDSQGVAILMHFGSTLPVMSPLPPADPRLFAHDPRRRWSEAPAPDGWRELHPALARAQARTSLRAAPDARATQVSEALPGEALERLADEGEWAWVRTPHDGYLGWVRQQEVGPAWAPELTVTALRAHAYAEPRVSALIVAELCRGARLSRGAGERVTEDHRCWQPVTLPDGQAAWVQEVILAKVDVSDPATFALSLLGAPYVWGGRSAWGLDCSGLTQLAYAACGAALPRDADQQEAALQRVAVPQRGDLAFFPGHVGLMLDGRRMVHANATAMAVSVDTLGEGDYGGRLLASLRGYGRWPT</sequence>
<keyword evidence="4" id="KW-0788">Thiol protease</keyword>
<dbReference type="EnsemblBacteria" id="AAF10933">
    <property type="protein sequence ID" value="AAF10933"/>
    <property type="gene ID" value="DR_1361"/>
</dbReference>
<evidence type="ECO:0000256" key="1">
    <source>
        <dbReference type="ARBA" id="ARBA00007074"/>
    </source>
</evidence>
<dbReference type="eggNOG" id="COG0791">
    <property type="taxonomic scope" value="Bacteria"/>
</dbReference>
<evidence type="ECO:0000259" key="5">
    <source>
        <dbReference type="PROSITE" id="PS51935"/>
    </source>
</evidence>
<dbReference type="Pfam" id="PF00877">
    <property type="entry name" value="NLPC_P60"/>
    <property type="match status" value="1"/>
</dbReference>
<dbReference type="PANTHER" id="PTHR47359">
    <property type="entry name" value="PEPTIDOGLYCAN DL-ENDOPEPTIDASE CWLO"/>
    <property type="match status" value="1"/>
</dbReference>
<accession>Q9RUM3</accession>
<dbReference type="GO" id="GO:0009274">
    <property type="term" value="C:peptidoglycan-based cell wall"/>
    <property type="evidence" value="ECO:0000318"/>
    <property type="project" value="GO_Central"/>
</dbReference>
<dbReference type="PIR" id="B75405">
    <property type="entry name" value="B75405"/>
</dbReference>
<feature type="domain" description="NlpC/P60" evidence="5">
    <location>
        <begin position="189"/>
        <end position="308"/>
    </location>
</feature>
<dbReference type="MEROPS" id="C40.009"/>
<dbReference type="GO" id="GO:0071554">
    <property type="term" value="P:cell wall organization or biogenesis"/>
    <property type="evidence" value="ECO:0000318"/>
    <property type="project" value="GO_Central"/>
</dbReference>
<dbReference type="InterPro" id="IPR038765">
    <property type="entry name" value="Papain-like_cys_pep_sf"/>
</dbReference>
<organism evidence="6 7">
    <name type="scientific">Deinococcus radiodurans (strain ATCC 13939 / DSM 20539 / JCM 16871 / CCUG 27074 / LMG 4051 / NBRC 15346 / NCIMB 9279 / VKM B-1422 / R1)</name>
    <dbReference type="NCBI Taxonomy" id="243230"/>
    <lineage>
        <taxon>Bacteria</taxon>
        <taxon>Thermotogati</taxon>
        <taxon>Deinococcota</taxon>
        <taxon>Deinococci</taxon>
        <taxon>Deinococcales</taxon>
        <taxon>Deinococcaceae</taxon>
        <taxon>Deinococcus</taxon>
    </lineage>
</organism>
<dbReference type="GO" id="GO:0006508">
    <property type="term" value="P:proteolysis"/>
    <property type="evidence" value="ECO:0007669"/>
    <property type="project" value="UniProtKB-KW"/>
</dbReference>
<name>Q9RUM3_DEIRA</name>
<dbReference type="AlphaFoldDB" id="Q9RUM3"/>
<dbReference type="HOGENOM" id="CLU_016043_13_3_0"/>
<dbReference type="Gene3D" id="3.90.1720.10">
    <property type="entry name" value="endopeptidase domain like (from Nostoc punctiforme)"/>
    <property type="match status" value="1"/>
</dbReference>
<dbReference type="Proteomes" id="UP000002524">
    <property type="component" value="Chromosome 1"/>
</dbReference>
<gene>
    <name evidence="6" type="ordered locus">DR_1361</name>
</gene>